<evidence type="ECO:0000256" key="3">
    <source>
        <dbReference type="ARBA" id="ARBA00022449"/>
    </source>
</evidence>
<dbReference type="STRING" id="93684.SAMN05421853_10535"/>
<dbReference type="PANTHER" id="PTHR43298">
    <property type="entry name" value="MULTIDRUG RESISTANCE PROTEIN NORM-RELATED"/>
    <property type="match status" value="1"/>
</dbReference>
<reference evidence="12" key="1">
    <citation type="submission" date="2016-10" db="EMBL/GenBank/DDBJ databases">
        <authorList>
            <person name="Varghese N."/>
            <person name="Submissions S."/>
        </authorList>
    </citation>
    <scope>NUCLEOTIDE SEQUENCE [LARGE SCALE GENOMIC DNA]</scope>
    <source>
        <strain evidence="12">JCM 10271</strain>
    </source>
</reference>
<dbReference type="PANTHER" id="PTHR43298:SF2">
    <property type="entry name" value="FMN_FAD EXPORTER YEEO-RELATED"/>
    <property type="match status" value="1"/>
</dbReference>
<feature type="transmembrane region" description="Helical" evidence="10">
    <location>
        <begin position="132"/>
        <end position="150"/>
    </location>
</feature>
<feature type="transmembrane region" description="Helical" evidence="10">
    <location>
        <begin position="94"/>
        <end position="112"/>
    </location>
</feature>
<keyword evidence="2" id="KW-0813">Transport</keyword>
<evidence type="ECO:0000256" key="6">
    <source>
        <dbReference type="ARBA" id="ARBA00022989"/>
    </source>
</evidence>
<keyword evidence="4" id="KW-1003">Cell membrane</keyword>
<keyword evidence="3" id="KW-0050">Antiport</keyword>
<keyword evidence="5 10" id="KW-0812">Transmembrane</keyword>
<feature type="transmembrane region" description="Helical" evidence="10">
    <location>
        <begin position="421"/>
        <end position="440"/>
    </location>
</feature>
<organism evidence="11 12">
    <name type="scientific">Roseivivax halotolerans</name>
    <dbReference type="NCBI Taxonomy" id="93684"/>
    <lineage>
        <taxon>Bacteria</taxon>
        <taxon>Pseudomonadati</taxon>
        <taxon>Pseudomonadota</taxon>
        <taxon>Alphaproteobacteria</taxon>
        <taxon>Rhodobacterales</taxon>
        <taxon>Roseobacteraceae</taxon>
        <taxon>Roseivivax</taxon>
    </lineage>
</organism>
<comment type="subcellular location">
    <subcellularLocation>
        <location evidence="1">Cell inner membrane</location>
        <topology evidence="1">Multi-pass membrane protein</topology>
    </subcellularLocation>
</comment>
<dbReference type="GO" id="GO:0005886">
    <property type="term" value="C:plasma membrane"/>
    <property type="evidence" value="ECO:0007669"/>
    <property type="project" value="UniProtKB-SubCell"/>
</dbReference>
<dbReference type="CDD" id="cd13131">
    <property type="entry name" value="MATE_NorM_like"/>
    <property type="match status" value="1"/>
</dbReference>
<evidence type="ECO:0000256" key="8">
    <source>
        <dbReference type="ARBA" id="ARBA00023136"/>
    </source>
</evidence>
<keyword evidence="6 10" id="KW-1133">Transmembrane helix</keyword>
<evidence type="ECO:0000313" key="11">
    <source>
        <dbReference type="EMBL" id="SFQ40104.1"/>
    </source>
</evidence>
<protein>
    <recommendedName>
        <fullName evidence="9">Multidrug-efflux transporter</fullName>
    </recommendedName>
</protein>
<evidence type="ECO:0000256" key="5">
    <source>
        <dbReference type="ARBA" id="ARBA00022692"/>
    </source>
</evidence>
<evidence type="ECO:0000313" key="12">
    <source>
        <dbReference type="Proteomes" id="UP000243106"/>
    </source>
</evidence>
<dbReference type="PIRSF" id="PIRSF006603">
    <property type="entry name" value="DinF"/>
    <property type="match status" value="1"/>
</dbReference>
<feature type="transmembrane region" description="Helical" evidence="10">
    <location>
        <begin position="12"/>
        <end position="32"/>
    </location>
</feature>
<evidence type="ECO:0000256" key="10">
    <source>
        <dbReference type="SAM" id="Phobius"/>
    </source>
</evidence>
<feature type="transmembrane region" description="Helical" evidence="10">
    <location>
        <begin position="312"/>
        <end position="334"/>
    </location>
</feature>
<gene>
    <name evidence="11" type="ORF">SAMN05421853_10535</name>
</gene>
<feature type="transmembrane region" description="Helical" evidence="10">
    <location>
        <begin position="52"/>
        <end position="73"/>
    </location>
</feature>
<feature type="transmembrane region" description="Helical" evidence="10">
    <location>
        <begin position="162"/>
        <end position="181"/>
    </location>
</feature>
<dbReference type="InterPro" id="IPR050222">
    <property type="entry name" value="MATE_MdtK"/>
</dbReference>
<accession>A0A1I5Y7F9</accession>
<keyword evidence="8 10" id="KW-0472">Membrane</keyword>
<dbReference type="GO" id="GO:0015297">
    <property type="term" value="F:antiporter activity"/>
    <property type="evidence" value="ECO:0007669"/>
    <property type="project" value="UniProtKB-KW"/>
</dbReference>
<dbReference type="GO" id="GO:0006811">
    <property type="term" value="P:monoatomic ion transport"/>
    <property type="evidence" value="ECO:0007669"/>
    <property type="project" value="UniProtKB-KW"/>
</dbReference>
<dbReference type="GO" id="GO:0042910">
    <property type="term" value="F:xenobiotic transmembrane transporter activity"/>
    <property type="evidence" value="ECO:0007669"/>
    <property type="project" value="InterPro"/>
</dbReference>
<feature type="transmembrane region" description="Helical" evidence="10">
    <location>
        <begin position="354"/>
        <end position="373"/>
    </location>
</feature>
<dbReference type="Proteomes" id="UP000243106">
    <property type="component" value="Unassembled WGS sequence"/>
</dbReference>
<name>A0A1I5Y7F9_9RHOB</name>
<feature type="transmembrane region" description="Helical" evidence="10">
    <location>
        <begin position="272"/>
        <end position="292"/>
    </location>
</feature>
<feature type="transmembrane region" description="Helical" evidence="10">
    <location>
        <begin position="394"/>
        <end position="415"/>
    </location>
</feature>
<dbReference type="NCBIfam" id="TIGR00797">
    <property type="entry name" value="matE"/>
    <property type="match status" value="1"/>
</dbReference>
<keyword evidence="7" id="KW-0406">Ion transport</keyword>
<evidence type="ECO:0000256" key="1">
    <source>
        <dbReference type="ARBA" id="ARBA00004429"/>
    </source>
</evidence>
<keyword evidence="12" id="KW-1185">Reference proteome</keyword>
<evidence type="ECO:0000256" key="2">
    <source>
        <dbReference type="ARBA" id="ARBA00022448"/>
    </source>
</evidence>
<dbReference type="EMBL" id="FOXV01000005">
    <property type="protein sequence ID" value="SFQ40104.1"/>
    <property type="molecule type" value="Genomic_DNA"/>
</dbReference>
<dbReference type="RefSeq" id="WP_093010629.1">
    <property type="nucleotide sequence ID" value="NZ_FOXV01000005.1"/>
</dbReference>
<proteinExistence type="predicted"/>
<dbReference type="InterPro" id="IPR048279">
    <property type="entry name" value="MdtK-like"/>
</dbReference>
<feature type="transmembrane region" description="Helical" evidence="10">
    <location>
        <begin position="242"/>
        <end position="266"/>
    </location>
</feature>
<sequence length="464" mass="48789">MASAPLSYPQHLRAVIVLGLPLVGGHLAQFAIGLTDTVMVGWYGVAELAALTLAHTVFMVFFLFGSGFAFAVMPMVASYAAQGDETRIRRVTRMGLWLSIGFFALSMPVFWFSGPILRALGQDAELARMAQTYLRIAGLGLLPALGVMVLKSYLAALEETRAVFLLTALAALLNVPFNYVLIFGNFGFQELGIAGAAIASVLTHCVALAGAMVFSDRKLPQHDLFGRFWVSDPESLREVFRLGWPIGVTNLSEVGLFAVSSIFMGWLGTVPLAAHGIALQLATAAFMIHLGLSNAATVRAGNAFGAGDPLRLARGAVAALGLSAAVSLVAMVVMVAAPEPLISLFLDPAEPDRAAIIVAGTGLLITAALFQLVDGAQVITLGLLRGVQDTRVPMWMAAVAYWALGLPAAWIGGFVLGWGGVGVWLGLVTGLGAAAIMLLFRFWARALPTFEATGQSLAPAPASH</sequence>
<feature type="transmembrane region" description="Helical" evidence="10">
    <location>
        <begin position="193"/>
        <end position="214"/>
    </location>
</feature>
<evidence type="ECO:0000256" key="4">
    <source>
        <dbReference type="ARBA" id="ARBA00022475"/>
    </source>
</evidence>
<dbReference type="AlphaFoldDB" id="A0A1I5Y7F9"/>
<dbReference type="InterPro" id="IPR002528">
    <property type="entry name" value="MATE_fam"/>
</dbReference>
<dbReference type="Pfam" id="PF01554">
    <property type="entry name" value="MatE"/>
    <property type="match status" value="2"/>
</dbReference>
<evidence type="ECO:0000256" key="7">
    <source>
        <dbReference type="ARBA" id="ARBA00023065"/>
    </source>
</evidence>
<evidence type="ECO:0000256" key="9">
    <source>
        <dbReference type="ARBA" id="ARBA00031636"/>
    </source>
</evidence>